<proteinExistence type="predicted"/>
<dbReference type="EMBL" id="CM034401">
    <property type="protein sequence ID" value="KAJ0175812.1"/>
    <property type="molecule type" value="Genomic_DNA"/>
</dbReference>
<name>A0ACC1CX15_9NEOP</name>
<organism evidence="1 2">
    <name type="scientific">Dendrolimus kikuchii</name>
    <dbReference type="NCBI Taxonomy" id="765133"/>
    <lineage>
        <taxon>Eukaryota</taxon>
        <taxon>Metazoa</taxon>
        <taxon>Ecdysozoa</taxon>
        <taxon>Arthropoda</taxon>
        <taxon>Hexapoda</taxon>
        <taxon>Insecta</taxon>
        <taxon>Pterygota</taxon>
        <taxon>Neoptera</taxon>
        <taxon>Endopterygota</taxon>
        <taxon>Lepidoptera</taxon>
        <taxon>Glossata</taxon>
        <taxon>Ditrysia</taxon>
        <taxon>Bombycoidea</taxon>
        <taxon>Lasiocampidae</taxon>
        <taxon>Dendrolimus</taxon>
    </lineage>
</organism>
<evidence type="ECO:0000313" key="2">
    <source>
        <dbReference type="Proteomes" id="UP000824533"/>
    </source>
</evidence>
<accession>A0ACC1CX15</accession>
<reference evidence="1 2" key="1">
    <citation type="journal article" date="2021" name="Front. Genet.">
        <title>Chromosome-Level Genome Assembly Reveals Significant Gene Expansion in the Toll and IMD Signaling Pathways of Dendrolimus kikuchii.</title>
        <authorList>
            <person name="Zhou J."/>
            <person name="Wu P."/>
            <person name="Xiong Z."/>
            <person name="Liu N."/>
            <person name="Zhao N."/>
            <person name="Ji M."/>
            <person name="Qiu Y."/>
            <person name="Yang B."/>
        </authorList>
    </citation>
    <scope>NUCLEOTIDE SEQUENCE [LARGE SCALE GENOMIC DNA]</scope>
    <source>
        <strain evidence="1">Ann1</strain>
    </source>
</reference>
<dbReference type="Proteomes" id="UP000824533">
    <property type="component" value="Linkage Group LG15"/>
</dbReference>
<sequence>MVSRRILQAPRSPSSFALERKAIQFRHHLAPLLTSGAPPAPRRSPRSQARPVGCGCGGAPPRAPSLYHVFVFTGGTRTADTSAPRPPRVARRQLTAAAPALTLAGARRAGGEVADPARGSLLANLTPPPRPPSVPPRDPPLRTVSRLPSLAAHCLAVIALSHSPTFGC</sequence>
<gene>
    <name evidence="1" type="ORF">K1T71_008971</name>
</gene>
<comment type="caution">
    <text evidence="1">The sequence shown here is derived from an EMBL/GenBank/DDBJ whole genome shotgun (WGS) entry which is preliminary data.</text>
</comment>
<keyword evidence="2" id="KW-1185">Reference proteome</keyword>
<evidence type="ECO:0000313" key="1">
    <source>
        <dbReference type="EMBL" id="KAJ0175812.1"/>
    </source>
</evidence>
<protein>
    <submittedName>
        <fullName evidence="1">Uncharacterized protein</fullName>
    </submittedName>
</protein>